<reference evidence="2" key="1">
    <citation type="submission" date="2023-06" db="EMBL/GenBank/DDBJ databases">
        <authorList>
            <consortium name="Lawrence Berkeley National Laboratory"/>
            <person name="Ahrendt S."/>
            <person name="Sahu N."/>
            <person name="Indic B."/>
            <person name="Wong-Bajracharya J."/>
            <person name="Merenyi Z."/>
            <person name="Ke H.-M."/>
            <person name="Monk M."/>
            <person name="Kocsube S."/>
            <person name="Drula E."/>
            <person name="Lipzen A."/>
            <person name="Balint B."/>
            <person name="Henrissat B."/>
            <person name="Andreopoulos B."/>
            <person name="Martin F.M."/>
            <person name="Harder C.B."/>
            <person name="Rigling D."/>
            <person name="Ford K.L."/>
            <person name="Foster G.D."/>
            <person name="Pangilinan J."/>
            <person name="Papanicolaou A."/>
            <person name="Barry K."/>
            <person name="LaButti K."/>
            <person name="Viragh M."/>
            <person name="Koriabine M."/>
            <person name="Yan M."/>
            <person name="Riley R."/>
            <person name="Champramary S."/>
            <person name="Plett K.L."/>
            <person name="Tsai I.J."/>
            <person name="Slot J."/>
            <person name="Sipos G."/>
            <person name="Plett J."/>
            <person name="Nagy L.G."/>
            <person name="Grigoriev I.V."/>
        </authorList>
    </citation>
    <scope>NUCLEOTIDE SEQUENCE</scope>
    <source>
        <strain evidence="2">FPL87.14</strain>
    </source>
</reference>
<sequence>MATGAPMTEKIQLHKGSKGHHPGTVDDWKDLDDMEPIRQALLEGHQAGFDGQSSWQNQKEDNVFCYKTISQTSILSTAVKLRITQSLYVWDIPWEFSQHPSHKLPLHLPGYHHGIISFPSSFFGLFL</sequence>
<dbReference type="Proteomes" id="UP001175226">
    <property type="component" value="Unassembled WGS sequence"/>
</dbReference>
<proteinExistence type="predicted"/>
<evidence type="ECO:0000256" key="1">
    <source>
        <dbReference type="SAM" id="MobiDB-lite"/>
    </source>
</evidence>
<dbReference type="AlphaFoldDB" id="A0AA39J7A8"/>
<accession>A0AA39J7A8</accession>
<name>A0AA39J7A8_9AGAR</name>
<evidence type="ECO:0000313" key="3">
    <source>
        <dbReference type="Proteomes" id="UP001175226"/>
    </source>
</evidence>
<dbReference type="EMBL" id="JAUEPT010000048">
    <property type="protein sequence ID" value="KAK0437482.1"/>
    <property type="molecule type" value="Genomic_DNA"/>
</dbReference>
<organism evidence="2 3">
    <name type="scientific">Armillaria borealis</name>
    <dbReference type="NCBI Taxonomy" id="47425"/>
    <lineage>
        <taxon>Eukaryota</taxon>
        <taxon>Fungi</taxon>
        <taxon>Dikarya</taxon>
        <taxon>Basidiomycota</taxon>
        <taxon>Agaricomycotina</taxon>
        <taxon>Agaricomycetes</taxon>
        <taxon>Agaricomycetidae</taxon>
        <taxon>Agaricales</taxon>
        <taxon>Marasmiineae</taxon>
        <taxon>Physalacriaceae</taxon>
        <taxon>Armillaria</taxon>
    </lineage>
</organism>
<comment type="caution">
    <text evidence="2">The sequence shown here is derived from an EMBL/GenBank/DDBJ whole genome shotgun (WGS) entry which is preliminary data.</text>
</comment>
<protein>
    <submittedName>
        <fullName evidence="2">Uncharacterized protein</fullName>
    </submittedName>
</protein>
<evidence type="ECO:0000313" key="2">
    <source>
        <dbReference type="EMBL" id="KAK0437482.1"/>
    </source>
</evidence>
<gene>
    <name evidence="2" type="ORF">EV421DRAFT_1738950</name>
</gene>
<keyword evidence="3" id="KW-1185">Reference proteome</keyword>
<feature type="region of interest" description="Disordered" evidence="1">
    <location>
        <begin position="1"/>
        <end position="26"/>
    </location>
</feature>